<accession>A0A7W4VYH5</accession>
<dbReference type="AlphaFoldDB" id="A0A7W4VYH5"/>
<dbReference type="InterPro" id="IPR010982">
    <property type="entry name" value="Lambda_DNA-bd_dom_sf"/>
</dbReference>
<evidence type="ECO:0000313" key="3">
    <source>
        <dbReference type="Proteomes" id="UP000589626"/>
    </source>
</evidence>
<dbReference type="Pfam" id="PF13560">
    <property type="entry name" value="HTH_31"/>
    <property type="match status" value="1"/>
</dbReference>
<organism evidence="2 3">
    <name type="scientific">Nocardioides soli</name>
    <dbReference type="NCBI Taxonomy" id="1036020"/>
    <lineage>
        <taxon>Bacteria</taxon>
        <taxon>Bacillati</taxon>
        <taxon>Actinomycetota</taxon>
        <taxon>Actinomycetes</taxon>
        <taxon>Propionibacteriales</taxon>
        <taxon>Nocardioidaceae</taxon>
        <taxon>Nocardioides</taxon>
    </lineage>
</organism>
<feature type="domain" description="HTH cro/C1-type" evidence="1">
    <location>
        <begin position="16"/>
        <end position="53"/>
    </location>
</feature>
<sequence>MVEELDSDTREVIAFLRGAVTSSGLSQAAFARALGTSPARLSTYLSGQTRPSAHFVFRARRIGEALGAAAGRGLMSAPATAAAMRTQQRGGEADWTWRMLLQGRDDLAVILRDEDAGLAAAWEAEPASIGAAGWDALLAALVTHEFEQAGRPAPIWATTVAALPEPWMPEHPFLDPDRVRAQTPDWLSARNIFVPARDLVTA</sequence>
<dbReference type="SUPFAM" id="SSF47413">
    <property type="entry name" value="lambda repressor-like DNA-binding domains"/>
    <property type="match status" value="1"/>
</dbReference>
<evidence type="ECO:0000313" key="2">
    <source>
        <dbReference type="EMBL" id="MBB3043694.1"/>
    </source>
</evidence>
<evidence type="ECO:0000259" key="1">
    <source>
        <dbReference type="PROSITE" id="PS50943"/>
    </source>
</evidence>
<dbReference type="Gene3D" id="1.10.260.40">
    <property type="entry name" value="lambda repressor-like DNA-binding domains"/>
    <property type="match status" value="1"/>
</dbReference>
<dbReference type="EMBL" id="JACHWR010000002">
    <property type="protein sequence ID" value="MBB3043694.1"/>
    <property type="molecule type" value="Genomic_DNA"/>
</dbReference>
<dbReference type="PROSITE" id="PS50943">
    <property type="entry name" value="HTH_CROC1"/>
    <property type="match status" value="1"/>
</dbReference>
<dbReference type="GO" id="GO:0003677">
    <property type="term" value="F:DNA binding"/>
    <property type="evidence" value="ECO:0007669"/>
    <property type="project" value="InterPro"/>
</dbReference>
<dbReference type="RefSeq" id="WP_221199880.1">
    <property type="nucleotide sequence ID" value="NZ_JACHWR010000002.1"/>
</dbReference>
<keyword evidence="3" id="KW-1185">Reference proteome</keyword>
<proteinExistence type="predicted"/>
<dbReference type="CDD" id="cd00093">
    <property type="entry name" value="HTH_XRE"/>
    <property type="match status" value="1"/>
</dbReference>
<comment type="caution">
    <text evidence="2">The sequence shown here is derived from an EMBL/GenBank/DDBJ whole genome shotgun (WGS) entry which is preliminary data.</text>
</comment>
<dbReference type="InterPro" id="IPR001387">
    <property type="entry name" value="Cro/C1-type_HTH"/>
</dbReference>
<gene>
    <name evidence="2" type="ORF">FHU40_003512</name>
</gene>
<reference evidence="2 3" key="1">
    <citation type="submission" date="2020-08" db="EMBL/GenBank/DDBJ databases">
        <title>Sequencing the genomes of 1000 actinobacteria strains.</title>
        <authorList>
            <person name="Klenk H.-P."/>
        </authorList>
    </citation>
    <scope>NUCLEOTIDE SEQUENCE [LARGE SCALE GENOMIC DNA]</scope>
    <source>
        <strain evidence="2 3">DSM 105498</strain>
    </source>
</reference>
<protein>
    <submittedName>
        <fullName evidence="2">Transcriptional regulator with XRE-family HTH domain</fullName>
    </submittedName>
</protein>
<dbReference type="Proteomes" id="UP000589626">
    <property type="component" value="Unassembled WGS sequence"/>
</dbReference>
<name>A0A7W4VYH5_9ACTN</name>